<dbReference type="OrthoDB" id="426718at2759"/>
<dbReference type="InterPro" id="IPR029058">
    <property type="entry name" value="AB_hydrolase_fold"/>
</dbReference>
<comment type="similarity">
    <text evidence="2">Belongs to the AB hydrolase superfamily. Lipase family. Class 3 subfamily.</text>
</comment>
<organism evidence="7 8">
    <name type="scientific">Thanatephorus cucumeris (strain AG1-IB / isolate 7/3/14)</name>
    <name type="common">Lettuce bottom rot fungus</name>
    <name type="synonym">Rhizoctonia solani</name>
    <dbReference type="NCBI Taxonomy" id="1108050"/>
    <lineage>
        <taxon>Eukaryota</taxon>
        <taxon>Fungi</taxon>
        <taxon>Dikarya</taxon>
        <taxon>Basidiomycota</taxon>
        <taxon>Agaricomycotina</taxon>
        <taxon>Agaricomycetes</taxon>
        <taxon>Cantharellales</taxon>
        <taxon>Ceratobasidiaceae</taxon>
        <taxon>Rhizoctonia</taxon>
        <taxon>Rhizoctonia solani AG-1</taxon>
    </lineage>
</organism>
<evidence type="ECO:0000313" key="8">
    <source>
        <dbReference type="Proteomes" id="UP000059188"/>
    </source>
</evidence>
<evidence type="ECO:0000256" key="3">
    <source>
        <dbReference type="ARBA" id="ARBA00047591"/>
    </source>
</evidence>
<dbReference type="PANTHER" id="PTHR45856">
    <property type="entry name" value="ALPHA/BETA-HYDROLASES SUPERFAMILY PROTEIN"/>
    <property type="match status" value="1"/>
</dbReference>
<evidence type="ECO:0000256" key="4">
    <source>
        <dbReference type="ARBA" id="ARBA00048461"/>
    </source>
</evidence>
<reference evidence="7 8" key="1">
    <citation type="submission" date="2014-11" db="EMBL/GenBank/DDBJ databases">
        <authorList>
            <person name="Wibberg Daniel"/>
        </authorList>
    </citation>
    <scope>NUCLEOTIDE SEQUENCE [LARGE SCALE GENOMIC DNA]</scope>
    <source>
        <strain evidence="7">Rhizoctonia solani AG1-IB 7/3/14</strain>
    </source>
</reference>
<name>A0A0B7FVJ9_THACB</name>
<evidence type="ECO:0000256" key="5">
    <source>
        <dbReference type="SAM" id="SignalP"/>
    </source>
</evidence>
<dbReference type="GO" id="GO:0006629">
    <property type="term" value="P:lipid metabolic process"/>
    <property type="evidence" value="ECO:0007669"/>
    <property type="project" value="InterPro"/>
</dbReference>
<sequence>MQLFLSVLTLALPLSTIAVPTSITALPDSVVEDAAQLKIYSVTTLNSTEIDNSIPYGWFAAAAYCQPEARDNWQCKSCQANSIEDFKVYKSGGDGDTIQYWYVGWWPSQNSAVVGRQGTDLTKINAILTDAVFTPTPISSGWFPGSPPLATTHSGFLASHMRSAADILSAVKDVLATNNATQILTIGHSLGAALAILDGLYLQLQLGSAAQVTVKNFGGPRVGNDVFAEFVDAKISNLTRITNKRDLVPVLPPILLGFAHTTGEEHINADGVWYNCSGQDNLSPNCSEGEVLKEGINLSDHLGPYAGGVMMGEDAVC</sequence>
<keyword evidence="1" id="KW-1015">Disulfide bond</keyword>
<keyword evidence="5" id="KW-0732">Signal</keyword>
<dbReference type="STRING" id="1108050.A0A0B7FVJ9"/>
<feature type="domain" description="Fungal lipase-type" evidence="6">
    <location>
        <begin position="114"/>
        <end position="254"/>
    </location>
</feature>
<accession>A0A0B7FVJ9</accession>
<dbReference type="Gene3D" id="3.40.50.1820">
    <property type="entry name" value="alpha/beta hydrolase"/>
    <property type="match status" value="1"/>
</dbReference>
<evidence type="ECO:0000256" key="2">
    <source>
        <dbReference type="ARBA" id="ARBA00043996"/>
    </source>
</evidence>
<dbReference type="Pfam" id="PF01764">
    <property type="entry name" value="Lipase_3"/>
    <property type="match status" value="1"/>
</dbReference>
<gene>
    <name evidence="7" type="ORF">RSOLAG1IB_04727</name>
</gene>
<dbReference type="InterPro" id="IPR002921">
    <property type="entry name" value="Fungal_lipase-type"/>
</dbReference>
<dbReference type="SUPFAM" id="SSF53474">
    <property type="entry name" value="alpha/beta-Hydrolases"/>
    <property type="match status" value="1"/>
</dbReference>
<evidence type="ECO:0000256" key="1">
    <source>
        <dbReference type="ARBA" id="ARBA00023157"/>
    </source>
</evidence>
<protein>
    <submittedName>
        <fullName evidence="7">Lipase</fullName>
    </submittedName>
</protein>
<dbReference type="PANTHER" id="PTHR45856:SF25">
    <property type="entry name" value="FUNGAL LIPASE-LIKE DOMAIN-CONTAINING PROTEIN"/>
    <property type="match status" value="1"/>
</dbReference>
<dbReference type="CDD" id="cd00519">
    <property type="entry name" value="Lipase_3"/>
    <property type="match status" value="1"/>
</dbReference>
<comment type="catalytic activity">
    <reaction evidence="3">
        <text>a diacylglycerol + H2O = a monoacylglycerol + a fatty acid + H(+)</text>
        <dbReference type="Rhea" id="RHEA:32731"/>
        <dbReference type="ChEBI" id="CHEBI:15377"/>
        <dbReference type="ChEBI" id="CHEBI:15378"/>
        <dbReference type="ChEBI" id="CHEBI:17408"/>
        <dbReference type="ChEBI" id="CHEBI:18035"/>
        <dbReference type="ChEBI" id="CHEBI:28868"/>
    </reaction>
</comment>
<feature type="chain" id="PRO_5002116038" evidence="5">
    <location>
        <begin position="19"/>
        <end position="317"/>
    </location>
</feature>
<keyword evidence="8" id="KW-1185">Reference proteome</keyword>
<proteinExistence type="inferred from homology"/>
<evidence type="ECO:0000259" key="6">
    <source>
        <dbReference type="Pfam" id="PF01764"/>
    </source>
</evidence>
<comment type="catalytic activity">
    <reaction evidence="4">
        <text>a monoacylglycerol + H2O = glycerol + a fatty acid + H(+)</text>
        <dbReference type="Rhea" id="RHEA:15245"/>
        <dbReference type="ChEBI" id="CHEBI:15377"/>
        <dbReference type="ChEBI" id="CHEBI:15378"/>
        <dbReference type="ChEBI" id="CHEBI:17408"/>
        <dbReference type="ChEBI" id="CHEBI:17754"/>
        <dbReference type="ChEBI" id="CHEBI:28868"/>
    </reaction>
</comment>
<evidence type="ECO:0000313" key="7">
    <source>
        <dbReference type="EMBL" id="CEL61976.1"/>
    </source>
</evidence>
<feature type="signal peptide" evidence="5">
    <location>
        <begin position="1"/>
        <end position="18"/>
    </location>
</feature>
<dbReference type="InterPro" id="IPR051218">
    <property type="entry name" value="Sec_MonoDiacylglyc_Lipase"/>
</dbReference>
<dbReference type="Proteomes" id="UP000059188">
    <property type="component" value="Unassembled WGS sequence"/>
</dbReference>
<dbReference type="AlphaFoldDB" id="A0A0B7FVJ9"/>
<dbReference type="EMBL" id="LN679105">
    <property type="protein sequence ID" value="CEL61976.1"/>
    <property type="molecule type" value="Genomic_DNA"/>
</dbReference>